<keyword evidence="9" id="KW-0540">Nuclease</keyword>
<reference evidence="9 10" key="1">
    <citation type="journal article" date="2016" name="Genome Biol. Evol.">
        <title>Divergent and convergent evolution of fungal pathogenicity.</title>
        <authorList>
            <person name="Shang Y."/>
            <person name="Xiao G."/>
            <person name="Zheng P."/>
            <person name="Cen K."/>
            <person name="Zhan S."/>
            <person name="Wang C."/>
        </authorList>
    </citation>
    <scope>NUCLEOTIDE SEQUENCE [LARGE SCALE GENOMIC DNA]</scope>
    <source>
        <strain evidence="9 10">ARSEF 7405</strain>
    </source>
</reference>
<keyword evidence="3" id="KW-0227">DNA damage</keyword>
<evidence type="ECO:0000256" key="6">
    <source>
        <dbReference type="ARBA" id="ARBA00023242"/>
    </source>
</evidence>
<dbReference type="GO" id="GO:0006260">
    <property type="term" value="P:DNA replication"/>
    <property type="evidence" value="ECO:0007669"/>
    <property type="project" value="InterPro"/>
</dbReference>
<organism evidence="9 10">
    <name type="scientific">Ascosphaera apis ARSEF 7405</name>
    <dbReference type="NCBI Taxonomy" id="392613"/>
    <lineage>
        <taxon>Eukaryota</taxon>
        <taxon>Fungi</taxon>
        <taxon>Dikarya</taxon>
        <taxon>Ascomycota</taxon>
        <taxon>Pezizomycotina</taxon>
        <taxon>Eurotiomycetes</taxon>
        <taxon>Eurotiomycetidae</taxon>
        <taxon>Onygenales</taxon>
        <taxon>Ascosphaeraceae</taxon>
        <taxon>Ascosphaera</taxon>
    </lineage>
</organism>
<feature type="compositionally biased region" description="Polar residues" evidence="8">
    <location>
        <begin position="357"/>
        <end position="370"/>
    </location>
</feature>
<keyword evidence="9" id="KW-0255">Endonuclease</keyword>
<evidence type="ECO:0000256" key="4">
    <source>
        <dbReference type="ARBA" id="ARBA00023172"/>
    </source>
</evidence>
<evidence type="ECO:0000256" key="1">
    <source>
        <dbReference type="ARBA" id="ARBA00004123"/>
    </source>
</evidence>
<dbReference type="EMBL" id="AZGZ01000025">
    <property type="protein sequence ID" value="KZZ88594.1"/>
    <property type="molecule type" value="Genomic_DNA"/>
</dbReference>
<keyword evidence="4" id="KW-0233">DNA recombination</keyword>
<dbReference type="Proteomes" id="UP000242877">
    <property type="component" value="Unassembled WGS sequence"/>
</dbReference>
<feature type="compositionally biased region" description="Basic residues" evidence="8">
    <location>
        <begin position="277"/>
        <end position="291"/>
    </location>
</feature>
<protein>
    <recommendedName>
        <fullName evidence="7">Structure-specific endonuclease subunit SLX4</fullName>
    </recommendedName>
</protein>
<evidence type="ECO:0000256" key="3">
    <source>
        <dbReference type="ARBA" id="ARBA00022763"/>
    </source>
</evidence>
<feature type="compositionally biased region" description="Polar residues" evidence="8">
    <location>
        <begin position="254"/>
        <end position="264"/>
    </location>
</feature>
<feature type="compositionally biased region" description="Polar residues" evidence="8">
    <location>
        <begin position="13"/>
        <end position="30"/>
    </location>
</feature>
<dbReference type="AlphaFoldDB" id="A0A167WAD9"/>
<feature type="compositionally biased region" description="Polar residues" evidence="8">
    <location>
        <begin position="200"/>
        <end position="212"/>
    </location>
</feature>
<comment type="caution">
    <text evidence="9">The sequence shown here is derived from an EMBL/GenBank/DDBJ whole genome shotgun (WGS) entry which is preliminary data.</text>
</comment>
<feature type="compositionally biased region" description="Polar residues" evidence="8">
    <location>
        <begin position="99"/>
        <end position="119"/>
    </location>
</feature>
<evidence type="ECO:0000313" key="10">
    <source>
        <dbReference type="Proteomes" id="UP000242877"/>
    </source>
</evidence>
<dbReference type="VEuPathDB" id="FungiDB:AAP_04917"/>
<feature type="compositionally biased region" description="Basic residues" evidence="8">
    <location>
        <begin position="320"/>
        <end position="331"/>
    </location>
</feature>
<evidence type="ECO:0000256" key="7">
    <source>
        <dbReference type="ARBA" id="ARBA00029496"/>
    </source>
</evidence>
<keyword evidence="9" id="KW-0378">Hydrolase</keyword>
<feature type="region of interest" description="Disordered" evidence="8">
    <location>
        <begin position="97"/>
        <end position="120"/>
    </location>
</feature>
<feature type="region of interest" description="Disordered" evidence="8">
    <location>
        <begin position="527"/>
        <end position="570"/>
    </location>
</feature>
<evidence type="ECO:0000313" key="9">
    <source>
        <dbReference type="EMBL" id="KZZ88594.1"/>
    </source>
</evidence>
<dbReference type="Pfam" id="PF09494">
    <property type="entry name" value="Slx4"/>
    <property type="match status" value="1"/>
</dbReference>
<dbReference type="GO" id="GO:0006281">
    <property type="term" value="P:DNA repair"/>
    <property type="evidence" value="ECO:0007669"/>
    <property type="project" value="UniProtKB-KW"/>
</dbReference>
<dbReference type="InterPro" id="IPR018574">
    <property type="entry name" value="Structure-sp_endonuc_su_Slx4"/>
</dbReference>
<comment type="similarity">
    <text evidence="2">Belongs to the SLX4 family.</text>
</comment>
<evidence type="ECO:0000256" key="8">
    <source>
        <dbReference type="SAM" id="MobiDB-lite"/>
    </source>
</evidence>
<evidence type="ECO:0000256" key="5">
    <source>
        <dbReference type="ARBA" id="ARBA00023204"/>
    </source>
</evidence>
<feature type="region of interest" description="Disordered" evidence="8">
    <location>
        <begin position="357"/>
        <end position="385"/>
    </location>
</feature>
<dbReference type="OrthoDB" id="5349119at2759"/>
<dbReference type="GO" id="GO:0004519">
    <property type="term" value="F:endonuclease activity"/>
    <property type="evidence" value="ECO:0007669"/>
    <property type="project" value="UniProtKB-KW"/>
</dbReference>
<keyword evidence="6" id="KW-0539">Nucleus</keyword>
<feature type="compositionally biased region" description="Polar residues" evidence="8">
    <location>
        <begin position="303"/>
        <end position="318"/>
    </location>
</feature>
<dbReference type="GO" id="GO:0033557">
    <property type="term" value="C:Slx1-Slx4 complex"/>
    <property type="evidence" value="ECO:0007669"/>
    <property type="project" value="InterPro"/>
</dbReference>
<name>A0A167WAD9_9EURO</name>
<dbReference type="GO" id="GO:0006310">
    <property type="term" value="P:DNA recombination"/>
    <property type="evidence" value="ECO:0007669"/>
    <property type="project" value="UniProtKB-KW"/>
</dbReference>
<feature type="compositionally biased region" description="Basic and acidic residues" evidence="8">
    <location>
        <begin position="178"/>
        <end position="191"/>
    </location>
</feature>
<proteinExistence type="inferred from homology"/>
<accession>A0A167WAD9</accession>
<gene>
    <name evidence="9" type="ORF">AAP_04917</name>
</gene>
<comment type="subcellular location">
    <subcellularLocation>
        <location evidence="1">Nucleus</location>
    </subcellularLocation>
</comment>
<feature type="region of interest" description="Disordered" evidence="8">
    <location>
        <begin position="146"/>
        <end position="291"/>
    </location>
</feature>
<keyword evidence="10" id="KW-1185">Reference proteome</keyword>
<keyword evidence="5" id="KW-0234">DNA repair</keyword>
<feature type="region of interest" description="Disordered" evidence="8">
    <location>
        <begin position="303"/>
        <end position="341"/>
    </location>
</feature>
<sequence>MQWQTTPERHKGTPSSWDPSSPIVPNSLPSTPEFIPSSPLYHQGDTTQRVSDCEVEQKESFRLDYQGQFPDTTETVNAADISVIPASPTAFANKAEVYGSQTKSESQASTRQKLQSIDLTESPVHSIYGASYRPTETDMARASEAVVGARLKGQVTKPNDGSRLRKPTSKPPLSPENGELHLDKAIKRHLDWTPVKDTVHASQPSQDNSQDGQAKRNLFAQFEFDPESTSTHGRSRNTTTTRQRTELLPVYGNHGTNNASSAPSSRKKEVKRSVPAQKHKTITSHTTAKYRTRAHADIKEFFNSSQEDANEPEQTSAAKGQKKRKSRRKTTKSSELSDSSLLAPANAVESLNKQEWQFGSSSQLVRSSDTADGADRRSSFDSTSSRLSDFLPSTMGVSITTSRFAASKGLWSAGARDLEGNTIITVPDSDSPKDGHLPIPIGDTKDADDEISIVYESDISVKDHEDTIHFAHEEVPLKPIEKMPNFNSFTLTELTQHLDRYGLKPIKSKTKAVEMLEDCWLSEHQQPVVPAAGTQEDSPLAARNEEPRNTPVHSTQIQKEGPRAASSAAEIDDDPLTSDLAAQLVRAIQTQPRSSGFSSANQLTWHEKILLYDPISIDDLTLWLNTGGLDRVGEDREVSSEFVRDWCEHRGICCYPK</sequence>
<dbReference type="CDD" id="cd22999">
    <property type="entry name" value="SAP_SLX4"/>
    <property type="match status" value="1"/>
</dbReference>
<evidence type="ECO:0000256" key="2">
    <source>
        <dbReference type="ARBA" id="ARBA00006661"/>
    </source>
</evidence>
<feature type="region of interest" description="Disordered" evidence="8">
    <location>
        <begin position="1"/>
        <end position="55"/>
    </location>
</feature>